<sequence>MSGDFVESRITSEFSELSISEDKENIGETSPSPPPRSMKKFSQRKTLNTISNNKKEAKTRRDTANLSEALDSYFFQYGGTTHGKTSDHTLSQLRSGDNPGLPDPVALEQFRNTYKPKQLLALEKLRSELGPRLFSNWKIYLREGFNILLYGIGSKRHIIQDYHKQYLSGTDCIVIAGYNPSVNIRQILNCICKEFLHAADNCRNPTEQVQLICDFFKKDEAAKSPLYLLINNIDGPGLRNAKAQAILARLAEVQHIHLIASLDHVNTPLLWSHNELARFSWIWEDCTNFHSYTEETCYSNSQILQNILGGIGSGSDSTGSAGAMFASLRQVAASLTQNARDIYKMIVEYQLETPLQEGKGAINGIAMEDLYWRCRDAFLTSNETTLKAQLTEFRDHKLIKIKKGPDGTEFIYIPLDTVNLQKLVQNFDTLC</sequence>
<dbReference type="InterPro" id="IPR056773">
    <property type="entry name" value="WHD_ORC2"/>
</dbReference>
<dbReference type="GO" id="GO:0006260">
    <property type="term" value="P:DNA replication"/>
    <property type="evidence" value="ECO:0007669"/>
    <property type="project" value="UniProtKB-UniRule"/>
</dbReference>
<dbReference type="InterPro" id="IPR056772">
    <property type="entry name" value="RecA-like_ORC2"/>
</dbReference>
<comment type="function">
    <text evidence="6">Component of the origin recognition complex (ORC) that binds origins of replication. DNA-binding is ATP-dependent. ORC is required to assemble the pre-replication complex necessary to initiate DNA replication.</text>
</comment>
<evidence type="ECO:0000256" key="1">
    <source>
        <dbReference type="ARBA" id="ARBA00004123"/>
    </source>
</evidence>
<evidence type="ECO:0000313" key="10">
    <source>
        <dbReference type="Proteomes" id="UP000050795"/>
    </source>
</evidence>
<reference evidence="11" key="2">
    <citation type="submission" date="2023-11" db="UniProtKB">
        <authorList>
            <consortium name="WormBaseParasite"/>
        </authorList>
    </citation>
    <scope>IDENTIFICATION</scope>
</reference>
<name>A0AA85IWC9_TRIRE</name>
<dbReference type="PANTHER" id="PTHR14052:SF0">
    <property type="entry name" value="ORIGIN RECOGNITION COMPLEX SUBUNIT 2"/>
    <property type="match status" value="1"/>
</dbReference>
<keyword evidence="5 6" id="KW-0539">Nucleus</keyword>
<dbReference type="WBParaSite" id="TREG1_109560.1">
    <property type="protein sequence ID" value="TREG1_109560.1"/>
    <property type="gene ID" value="TREG1_109560"/>
</dbReference>
<accession>A0AA85IWC9</accession>
<dbReference type="Pfam" id="PF04084">
    <property type="entry name" value="RecA-like_ORC2"/>
    <property type="match status" value="1"/>
</dbReference>
<evidence type="ECO:0000256" key="2">
    <source>
        <dbReference type="ARBA" id="ARBA00007421"/>
    </source>
</evidence>
<feature type="domain" description="Origin recognition complex subunit 2 RecA-like" evidence="8">
    <location>
        <begin position="130"/>
        <end position="286"/>
    </location>
</feature>
<dbReference type="GO" id="GO:0003688">
    <property type="term" value="F:DNA replication origin binding"/>
    <property type="evidence" value="ECO:0007669"/>
    <property type="project" value="UniProtKB-UniRule"/>
</dbReference>
<keyword evidence="4 6" id="KW-0235">DNA replication</keyword>
<feature type="region of interest" description="Disordered" evidence="7">
    <location>
        <begin position="1"/>
        <end position="43"/>
    </location>
</feature>
<comment type="subcellular location">
    <subcellularLocation>
        <location evidence="1 6">Nucleus</location>
    </subcellularLocation>
</comment>
<comment type="similarity">
    <text evidence="2 6">Belongs to the ORC2 family.</text>
</comment>
<dbReference type="PANTHER" id="PTHR14052">
    <property type="entry name" value="ORIGIN RECOGNITION COMPLEX SUBUNIT 2"/>
    <property type="match status" value="1"/>
</dbReference>
<evidence type="ECO:0000256" key="3">
    <source>
        <dbReference type="ARBA" id="ARBA00019080"/>
    </source>
</evidence>
<evidence type="ECO:0000313" key="11">
    <source>
        <dbReference type="WBParaSite" id="TREG1_109560.1"/>
    </source>
</evidence>
<protein>
    <recommendedName>
        <fullName evidence="3 6">Origin recognition complex subunit 2</fullName>
    </recommendedName>
</protein>
<feature type="domain" description="Origin recognition complex subunit 2 winged-helix" evidence="9">
    <location>
        <begin position="360"/>
        <end position="416"/>
    </location>
</feature>
<keyword evidence="10" id="KW-1185">Reference proteome</keyword>
<dbReference type="InterPro" id="IPR007220">
    <property type="entry name" value="ORC2"/>
</dbReference>
<organism evidence="10 11">
    <name type="scientific">Trichobilharzia regenti</name>
    <name type="common">Nasal bird schistosome</name>
    <dbReference type="NCBI Taxonomy" id="157069"/>
    <lineage>
        <taxon>Eukaryota</taxon>
        <taxon>Metazoa</taxon>
        <taxon>Spiralia</taxon>
        <taxon>Lophotrochozoa</taxon>
        <taxon>Platyhelminthes</taxon>
        <taxon>Trematoda</taxon>
        <taxon>Digenea</taxon>
        <taxon>Strigeidida</taxon>
        <taxon>Schistosomatoidea</taxon>
        <taxon>Schistosomatidae</taxon>
        <taxon>Trichobilharzia</taxon>
    </lineage>
</organism>
<feature type="compositionally biased region" description="Polar residues" evidence="7">
    <location>
        <begin position="9"/>
        <end position="18"/>
    </location>
</feature>
<evidence type="ECO:0000256" key="4">
    <source>
        <dbReference type="ARBA" id="ARBA00022705"/>
    </source>
</evidence>
<evidence type="ECO:0000256" key="5">
    <source>
        <dbReference type="ARBA" id="ARBA00023242"/>
    </source>
</evidence>
<evidence type="ECO:0000256" key="6">
    <source>
        <dbReference type="RuleBase" id="RU368084"/>
    </source>
</evidence>
<comment type="subunit">
    <text evidence="6">Component of the origin recognition complex (ORC).</text>
</comment>
<evidence type="ECO:0000259" key="9">
    <source>
        <dbReference type="Pfam" id="PF24882"/>
    </source>
</evidence>
<dbReference type="AlphaFoldDB" id="A0AA85IWC9"/>
<reference evidence="10" key="1">
    <citation type="submission" date="2022-06" db="EMBL/GenBank/DDBJ databases">
        <authorList>
            <person name="Berger JAMES D."/>
            <person name="Berger JAMES D."/>
        </authorList>
    </citation>
    <scope>NUCLEOTIDE SEQUENCE [LARGE SCALE GENOMIC DNA]</scope>
</reference>
<dbReference type="GO" id="GO:0005664">
    <property type="term" value="C:nuclear origin of replication recognition complex"/>
    <property type="evidence" value="ECO:0007669"/>
    <property type="project" value="UniProtKB-UniRule"/>
</dbReference>
<dbReference type="Proteomes" id="UP000050795">
    <property type="component" value="Unassembled WGS sequence"/>
</dbReference>
<proteinExistence type="inferred from homology"/>
<evidence type="ECO:0000256" key="7">
    <source>
        <dbReference type="SAM" id="MobiDB-lite"/>
    </source>
</evidence>
<dbReference type="Pfam" id="PF24882">
    <property type="entry name" value="WHD_ORC2"/>
    <property type="match status" value="1"/>
</dbReference>
<evidence type="ECO:0000259" key="8">
    <source>
        <dbReference type="Pfam" id="PF04084"/>
    </source>
</evidence>